<organism evidence="1 2">
    <name type="scientific">Allomyces macrogynus (strain ATCC 38327)</name>
    <name type="common">Allomyces javanicus var. macrogynus</name>
    <dbReference type="NCBI Taxonomy" id="578462"/>
    <lineage>
        <taxon>Eukaryota</taxon>
        <taxon>Fungi</taxon>
        <taxon>Fungi incertae sedis</taxon>
        <taxon>Blastocladiomycota</taxon>
        <taxon>Blastocladiomycetes</taxon>
        <taxon>Blastocladiales</taxon>
        <taxon>Blastocladiaceae</taxon>
        <taxon>Allomyces</taxon>
    </lineage>
</organism>
<proteinExistence type="predicted"/>
<sequence>MKWSGASRCWARCRCITCARCYWNVEVTPMVSVKQPLTVPLRCDATFQAFGQTFFLKGHTLPPFECGELLVLVSPNSLRRALITDLARRQRLFALTTLTDAPLAHLKHYGLHMHSHQTYPIELTHRTVAIPAPVLGGAWAAGRARVCDADHEVADAARTRPISSPGGGSAVASRSLACIWWAISERAAQRGTKGD</sequence>
<accession>A0A0L0S4C8</accession>
<name>A0A0L0S4C8_ALLM3</name>
<reference evidence="2" key="2">
    <citation type="submission" date="2009-11" db="EMBL/GenBank/DDBJ databases">
        <title>The Genome Sequence of Allomyces macrogynus strain ATCC 38327.</title>
        <authorList>
            <consortium name="The Broad Institute Genome Sequencing Platform"/>
            <person name="Russ C."/>
            <person name="Cuomo C."/>
            <person name="Shea T."/>
            <person name="Young S.K."/>
            <person name="Zeng Q."/>
            <person name="Koehrsen M."/>
            <person name="Haas B."/>
            <person name="Borodovsky M."/>
            <person name="Guigo R."/>
            <person name="Alvarado L."/>
            <person name="Berlin A."/>
            <person name="Borenstein D."/>
            <person name="Chen Z."/>
            <person name="Engels R."/>
            <person name="Freedman E."/>
            <person name="Gellesch M."/>
            <person name="Goldberg J."/>
            <person name="Griggs A."/>
            <person name="Gujja S."/>
            <person name="Heiman D."/>
            <person name="Hepburn T."/>
            <person name="Howarth C."/>
            <person name="Jen D."/>
            <person name="Larson L."/>
            <person name="Lewis B."/>
            <person name="Mehta T."/>
            <person name="Park D."/>
            <person name="Pearson M."/>
            <person name="Roberts A."/>
            <person name="Saif S."/>
            <person name="Shenoy N."/>
            <person name="Sisk P."/>
            <person name="Stolte C."/>
            <person name="Sykes S."/>
            <person name="Walk T."/>
            <person name="White J."/>
            <person name="Yandava C."/>
            <person name="Burger G."/>
            <person name="Gray M.W."/>
            <person name="Holland P.W.H."/>
            <person name="King N."/>
            <person name="Lang F.B.F."/>
            <person name="Roger A.J."/>
            <person name="Ruiz-Trillo I."/>
            <person name="Lander E."/>
            <person name="Nusbaum C."/>
        </authorList>
    </citation>
    <scope>NUCLEOTIDE SEQUENCE [LARGE SCALE GENOMIC DNA]</scope>
    <source>
        <strain evidence="2">ATCC 38327</strain>
    </source>
</reference>
<gene>
    <name evidence="1" type="ORF">AMAG_03128</name>
</gene>
<dbReference type="VEuPathDB" id="FungiDB:AMAG_03128"/>
<evidence type="ECO:0000313" key="1">
    <source>
        <dbReference type="EMBL" id="KNE57408.1"/>
    </source>
</evidence>
<evidence type="ECO:0000313" key="2">
    <source>
        <dbReference type="Proteomes" id="UP000054350"/>
    </source>
</evidence>
<dbReference type="AlphaFoldDB" id="A0A0L0S4C8"/>
<keyword evidence="2" id="KW-1185">Reference proteome</keyword>
<reference evidence="1 2" key="1">
    <citation type="submission" date="2009-11" db="EMBL/GenBank/DDBJ databases">
        <title>Annotation of Allomyces macrogynus ATCC 38327.</title>
        <authorList>
            <consortium name="The Broad Institute Genome Sequencing Platform"/>
            <person name="Russ C."/>
            <person name="Cuomo C."/>
            <person name="Burger G."/>
            <person name="Gray M.W."/>
            <person name="Holland P.W.H."/>
            <person name="King N."/>
            <person name="Lang F.B.F."/>
            <person name="Roger A.J."/>
            <person name="Ruiz-Trillo I."/>
            <person name="Young S.K."/>
            <person name="Zeng Q."/>
            <person name="Gargeya S."/>
            <person name="Fitzgerald M."/>
            <person name="Haas B."/>
            <person name="Abouelleil A."/>
            <person name="Alvarado L."/>
            <person name="Arachchi H.M."/>
            <person name="Berlin A."/>
            <person name="Chapman S.B."/>
            <person name="Gearin G."/>
            <person name="Goldberg J."/>
            <person name="Griggs A."/>
            <person name="Gujja S."/>
            <person name="Hansen M."/>
            <person name="Heiman D."/>
            <person name="Howarth C."/>
            <person name="Larimer J."/>
            <person name="Lui A."/>
            <person name="MacDonald P.J.P."/>
            <person name="McCowen C."/>
            <person name="Montmayeur A."/>
            <person name="Murphy C."/>
            <person name="Neiman D."/>
            <person name="Pearson M."/>
            <person name="Priest M."/>
            <person name="Roberts A."/>
            <person name="Saif S."/>
            <person name="Shea T."/>
            <person name="Sisk P."/>
            <person name="Stolte C."/>
            <person name="Sykes S."/>
            <person name="Wortman J."/>
            <person name="Nusbaum C."/>
            <person name="Birren B."/>
        </authorList>
    </citation>
    <scope>NUCLEOTIDE SEQUENCE [LARGE SCALE GENOMIC DNA]</scope>
    <source>
        <strain evidence="1 2">ATCC 38327</strain>
    </source>
</reference>
<dbReference type="Proteomes" id="UP000054350">
    <property type="component" value="Unassembled WGS sequence"/>
</dbReference>
<protein>
    <submittedName>
        <fullName evidence="1">Uncharacterized protein</fullName>
    </submittedName>
</protein>
<dbReference type="EMBL" id="GG745331">
    <property type="protein sequence ID" value="KNE57408.1"/>
    <property type="molecule type" value="Genomic_DNA"/>
</dbReference>